<organism evidence="2 3">
    <name type="scientific">Sphaerobacter thermophilus (strain ATCC 49802 / DSM 20745 / KCCM 41009 / NCIMB 13125 / S 6022)</name>
    <dbReference type="NCBI Taxonomy" id="479434"/>
    <lineage>
        <taxon>Bacteria</taxon>
        <taxon>Pseudomonadati</taxon>
        <taxon>Thermomicrobiota</taxon>
        <taxon>Thermomicrobia</taxon>
        <taxon>Sphaerobacterales</taxon>
        <taxon>Sphaerobacterineae</taxon>
        <taxon>Sphaerobacteraceae</taxon>
        <taxon>Sphaerobacter</taxon>
    </lineage>
</organism>
<keyword evidence="3" id="KW-1185">Reference proteome</keyword>
<name>D1C178_SPHTD</name>
<gene>
    <name evidence="2" type="ordered locus">Sthe_0557</name>
</gene>
<evidence type="ECO:0008006" key="4">
    <source>
        <dbReference type="Google" id="ProtNLM"/>
    </source>
</evidence>
<proteinExistence type="predicted"/>
<dbReference type="HOGENOM" id="CLU_1958186_0_0_0"/>
<sequence length="128" mass="13770">MLAHIVTPQQEGGTMANRVGPVDAVAESPARDVTSYPYPIRPAQATHGPRSAARQALVPGAPSDIVELSVGGMTLSKLPPTVYLRFLREEGSNRVVVQVVDSATDEVIRQVPPRALHEVLRGLEQISR</sequence>
<reference evidence="3" key="1">
    <citation type="submission" date="2009-11" db="EMBL/GenBank/DDBJ databases">
        <title>The complete chromosome 1 of Sphaerobacter thermophilus DSM 20745.</title>
        <authorList>
            <person name="Lucas S."/>
            <person name="Copeland A."/>
            <person name="Lapidus A."/>
            <person name="Glavina del Rio T."/>
            <person name="Dalin E."/>
            <person name="Tice H."/>
            <person name="Bruce D."/>
            <person name="Goodwin L."/>
            <person name="Pitluck S."/>
            <person name="Kyrpides N."/>
            <person name="Mavromatis K."/>
            <person name="Ivanova N."/>
            <person name="Mikhailova N."/>
            <person name="LaButti K.M."/>
            <person name="Clum A."/>
            <person name="Sun H.I."/>
            <person name="Brettin T."/>
            <person name="Detter J.C."/>
            <person name="Han C."/>
            <person name="Larimer F."/>
            <person name="Land M."/>
            <person name="Hauser L."/>
            <person name="Markowitz V."/>
            <person name="Cheng J.F."/>
            <person name="Hugenholtz P."/>
            <person name="Woyke T."/>
            <person name="Wu D."/>
            <person name="Steenblock K."/>
            <person name="Schneider S."/>
            <person name="Pukall R."/>
            <person name="Goeker M."/>
            <person name="Klenk H.P."/>
            <person name="Eisen J.A."/>
        </authorList>
    </citation>
    <scope>NUCLEOTIDE SEQUENCE [LARGE SCALE GENOMIC DNA]</scope>
    <source>
        <strain evidence="3">ATCC 49802 / DSM 20745 / S 6022</strain>
    </source>
</reference>
<dbReference type="OrthoDB" id="8565152at2"/>
<protein>
    <recommendedName>
        <fullName evidence="4">Flagellar protein FlaG protein</fullName>
    </recommendedName>
</protein>
<dbReference type="InterPro" id="IPR035924">
    <property type="entry name" value="FlaG-like_sf"/>
</dbReference>
<reference evidence="2 3" key="2">
    <citation type="journal article" date="2010" name="Stand. Genomic Sci.">
        <title>Complete genome sequence of Desulfohalobium retbaense type strain (HR(100)).</title>
        <authorList>
            <person name="Spring S."/>
            <person name="Nolan M."/>
            <person name="Lapidus A."/>
            <person name="Glavina Del Rio T."/>
            <person name="Copeland A."/>
            <person name="Tice H."/>
            <person name="Cheng J.F."/>
            <person name="Lucas S."/>
            <person name="Land M."/>
            <person name="Chen F."/>
            <person name="Bruce D."/>
            <person name="Goodwin L."/>
            <person name="Pitluck S."/>
            <person name="Ivanova N."/>
            <person name="Mavromatis K."/>
            <person name="Mikhailova N."/>
            <person name="Pati A."/>
            <person name="Chen A."/>
            <person name="Palaniappan K."/>
            <person name="Hauser L."/>
            <person name="Chang Y.J."/>
            <person name="Jeffries C.D."/>
            <person name="Munk C."/>
            <person name="Kiss H."/>
            <person name="Chain P."/>
            <person name="Han C."/>
            <person name="Brettin T."/>
            <person name="Detter J.C."/>
            <person name="Schuler E."/>
            <person name="Goker M."/>
            <person name="Rohde M."/>
            <person name="Bristow J."/>
            <person name="Eisen J.A."/>
            <person name="Markowitz V."/>
            <person name="Hugenholtz P."/>
            <person name="Kyrpides N.C."/>
            <person name="Klenk H.P."/>
        </authorList>
    </citation>
    <scope>NUCLEOTIDE SEQUENCE [LARGE SCALE GENOMIC DNA]</scope>
    <source>
        <strain evidence="3">ATCC 49802 / DSM 20745 / S 6022</strain>
    </source>
</reference>
<dbReference type="Pfam" id="PF03646">
    <property type="entry name" value="FlaG"/>
    <property type="match status" value="1"/>
</dbReference>
<feature type="region of interest" description="Disordered" evidence="1">
    <location>
        <begin position="33"/>
        <end position="53"/>
    </location>
</feature>
<dbReference type="eggNOG" id="COG1334">
    <property type="taxonomic scope" value="Bacteria"/>
</dbReference>
<evidence type="ECO:0000256" key="1">
    <source>
        <dbReference type="SAM" id="MobiDB-lite"/>
    </source>
</evidence>
<evidence type="ECO:0000313" key="2">
    <source>
        <dbReference type="EMBL" id="ACZ37995.1"/>
    </source>
</evidence>
<dbReference type="Proteomes" id="UP000002027">
    <property type="component" value="Chromosome 1"/>
</dbReference>
<dbReference type="KEGG" id="sti:Sthe_0557"/>
<evidence type="ECO:0000313" key="3">
    <source>
        <dbReference type="Proteomes" id="UP000002027"/>
    </source>
</evidence>
<dbReference type="InParanoid" id="D1C178"/>
<dbReference type="STRING" id="479434.Sthe_0557"/>
<dbReference type="SUPFAM" id="SSF160214">
    <property type="entry name" value="FlaG-like"/>
    <property type="match status" value="1"/>
</dbReference>
<dbReference type="Gene3D" id="3.30.160.170">
    <property type="entry name" value="FlaG-like"/>
    <property type="match status" value="1"/>
</dbReference>
<accession>D1C178</accession>
<dbReference type="InterPro" id="IPR005186">
    <property type="entry name" value="FlaG"/>
</dbReference>
<dbReference type="AlphaFoldDB" id="D1C178"/>
<dbReference type="EMBL" id="CP001823">
    <property type="protein sequence ID" value="ACZ37995.1"/>
    <property type="molecule type" value="Genomic_DNA"/>
</dbReference>